<dbReference type="GO" id="GO:0006203">
    <property type="term" value="P:dGTP catabolic process"/>
    <property type="evidence" value="ECO:0007669"/>
    <property type="project" value="TreeGrafter"/>
</dbReference>
<reference evidence="2" key="1">
    <citation type="journal article" date="2020" name="mSystems">
        <title>Genome- and Community-Level Interaction Insights into Carbon Utilization and Element Cycling Functions of Hydrothermarchaeota in Hydrothermal Sediment.</title>
        <authorList>
            <person name="Zhou Z."/>
            <person name="Liu Y."/>
            <person name="Xu W."/>
            <person name="Pan J."/>
            <person name="Luo Z.H."/>
            <person name="Li M."/>
        </authorList>
    </citation>
    <scope>NUCLEOTIDE SEQUENCE [LARGE SCALE GENOMIC DNA]</scope>
    <source>
        <strain evidence="2">SpSt-132</strain>
    </source>
</reference>
<protein>
    <submittedName>
        <fullName evidence="2">HD domain-containing protein</fullName>
    </submittedName>
</protein>
<dbReference type="InterPro" id="IPR006674">
    <property type="entry name" value="HD_domain"/>
</dbReference>
<dbReference type="AlphaFoldDB" id="A0A7C2VFN9"/>
<dbReference type="PANTHER" id="PTHR11373">
    <property type="entry name" value="DEOXYNUCLEOSIDE TRIPHOSPHATE TRIPHOSPHOHYDROLASE"/>
    <property type="match status" value="1"/>
</dbReference>
<dbReference type="PANTHER" id="PTHR11373:SF4">
    <property type="entry name" value="DEOXYNUCLEOSIDE TRIPHOSPHATE TRIPHOSPHOHYDROLASE SAMHD1"/>
    <property type="match status" value="1"/>
</dbReference>
<dbReference type="CDD" id="cd00077">
    <property type="entry name" value="HDc"/>
    <property type="match status" value="1"/>
</dbReference>
<proteinExistence type="predicted"/>
<dbReference type="Pfam" id="PF19276">
    <property type="entry name" value="HD_assoc_2"/>
    <property type="match status" value="1"/>
</dbReference>
<dbReference type="Pfam" id="PF01966">
    <property type="entry name" value="HD"/>
    <property type="match status" value="1"/>
</dbReference>
<dbReference type="InterPro" id="IPR003607">
    <property type="entry name" value="HD/PDEase_dom"/>
</dbReference>
<dbReference type="GO" id="GO:0008832">
    <property type="term" value="F:dGTPase activity"/>
    <property type="evidence" value="ECO:0007669"/>
    <property type="project" value="TreeGrafter"/>
</dbReference>
<feature type="domain" description="HD" evidence="1">
    <location>
        <begin position="51"/>
        <end position="164"/>
    </location>
</feature>
<dbReference type="Gene3D" id="1.10.3210.10">
    <property type="entry name" value="Hypothetical protein af1432"/>
    <property type="match status" value="1"/>
</dbReference>
<dbReference type="PROSITE" id="PS51831">
    <property type="entry name" value="HD"/>
    <property type="match status" value="1"/>
</dbReference>
<dbReference type="SUPFAM" id="SSF109604">
    <property type="entry name" value="HD-domain/PDEase-like"/>
    <property type="match status" value="1"/>
</dbReference>
<dbReference type="EMBL" id="DSFP01000033">
    <property type="protein sequence ID" value="HEW45835.1"/>
    <property type="molecule type" value="Genomic_DNA"/>
</dbReference>
<evidence type="ECO:0000259" key="1">
    <source>
        <dbReference type="PROSITE" id="PS51831"/>
    </source>
</evidence>
<accession>A0A7C2VFN9</accession>
<organism evidence="2">
    <name type="scientific">Hydrogenobacter sp</name>
    <dbReference type="NCBI Taxonomy" id="2152829"/>
    <lineage>
        <taxon>Bacteria</taxon>
        <taxon>Pseudomonadati</taxon>
        <taxon>Aquificota</taxon>
        <taxon>Aquificia</taxon>
        <taxon>Aquificales</taxon>
        <taxon>Aquificaceae</taxon>
        <taxon>Hydrogenobacter</taxon>
    </lineage>
</organism>
<dbReference type="InterPro" id="IPR050135">
    <property type="entry name" value="dGTPase-like"/>
</dbReference>
<sequence length="369" mass="43538">MFKEFSDPIHQLIKSDPCETRIINSFPLQRLRFIKQLGITYLVFPSAQHSRFEHSLGTMELAGRIFKSLGLKDGRFYSLFRLAGLLHDVGHAPFSHTTEVLLGDKSHESIGEKVIFEEGVADILKDCGYTEEEIYLIVRIAFEGDKSFPKIITGEFGADRMDYLRRDAYFCGTSYGFFDYSRLLENILLVDGRKCVHISALRSLESFILGRYFMYSQVYFHKVVRILNIHLKEIIENFFKEGLLDPMDFHRKTDHHIISLMLDRHKEERVRRVLGREHYREVFFTSSREVFEFVKERLLEKYGEELLRFDHISKKVLDEDIPLWDGNKMVSLMEASRLVSSLKDIEFYRVYAHPKYKYDVKNHVRKIYG</sequence>
<dbReference type="InterPro" id="IPR045509">
    <property type="entry name" value="HD_assoc_2"/>
</dbReference>
<evidence type="ECO:0000313" key="2">
    <source>
        <dbReference type="EMBL" id="HEW45835.1"/>
    </source>
</evidence>
<name>A0A7C2VFN9_9AQUI</name>
<comment type="caution">
    <text evidence="2">The sequence shown here is derived from an EMBL/GenBank/DDBJ whole genome shotgun (WGS) entry which is preliminary data.</text>
</comment>
<dbReference type="Gene3D" id="3.30.70.1370">
    <property type="entry name" value="HD domain like"/>
    <property type="match status" value="1"/>
</dbReference>
<gene>
    <name evidence="2" type="ORF">ENO47_04090</name>
</gene>
<dbReference type="SMART" id="SM00471">
    <property type="entry name" value="HDc"/>
    <property type="match status" value="1"/>
</dbReference>